<dbReference type="SMART" id="SM00220">
    <property type="entry name" value="S_TKc"/>
    <property type="match status" value="1"/>
</dbReference>
<proteinExistence type="predicted"/>
<dbReference type="Pfam" id="PF00069">
    <property type="entry name" value="Pkinase"/>
    <property type="match status" value="1"/>
</dbReference>
<dbReference type="InterPro" id="IPR046958">
    <property type="entry name" value="RBK1/2/STUNTED"/>
</dbReference>
<feature type="compositionally biased region" description="Basic and acidic residues" evidence="1">
    <location>
        <begin position="219"/>
        <end position="232"/>
    </location>
</feature>
<evidence type="ECO:0000259" key="2">
    <source>
        <dbReference type="PROSITE" id="PS50011"/>
    </source>
</evidence>
<feature type="region of interest" description="Disordered" evidence="1">
    <location>
        <begin position="199"/>
        <end position="258"/>
    </location>
</feature>
<dbReference type="PANTHER" id="PTHR47987">
    <property type="entry name" value="OS08G0249100 PROTEIN"/>
    <property type="match status" value="1"/>
</dbReference>
<feature type="compositionally biased region" description="Polar residues" evidence="1">
    <location>
        <begin position="206"/>
        <end position="215"/>
    </location>
</feature>
<name>A0AAV7HK73_DENCH</name>
<dbReference type="InterPro" id="IPR000719">
    <property type="entry name" value="Prot_kinase_dom"/>
</dbReference>
<dbReference type="FunFam" id="3.30.200.20:FF:000268">
    <property type="entry name" value="probable receptor-like serine/threonine-protein kinase At5g57670"/>
    <property type="match status" value="1"/>
</dbReference>
<dbReference type="Gene3D" id="1.10.510.10">
    <property type="entry name" value="Transferase(Phosphotransferase) domain 1"/>
    <property type="match status" value="1"/>
</dbReference>
<dbReference type="GO" id="GO:0005524">
    <property type="term" value="F:ATP binding"/>
    <property type="evidence" value="ECO:0007669"/>
    <property type="project" value="InterPro"/>
</dbReference>
<dbReference type="Gene3D" id="3.30.200.20">
    <property type="entry name" value="Phosphorylase Kinase, domain 1"/>
    <property type="match status" value="1"/>
</dbReference>
<accession>A0AAV7HK73</accession>
<evidence type="ECO:0000313" key="4">
    <source>
        <dbReference type="Proteomes" id="UP000775213"/>
    </source>
</evidence>
<comment type="caution">
    <text evidence="3">The sequence shown here is derived from an EMBL/GenBank/DDBJ whole genome shotgun (WGS) entry which is preliminary data.</text>
</comment>
<evidence type="ECO:0000256" key="1">
    <source>
        <dbReference type="SAM" id="MobiDB-lite"/>
    </source>
</evidence>
<sequence>MAGEEEVGKTLIVGMKMDARGRELLTWSLVKVAGAGDRVIAMHVLPAELADADWNPSSLISLIKHFESVLAVYEGFCNLKQIELKMKLCRGSSIRKTLVREASSVSASKLILGATKSSNIIGSSSVSIAKYCAKKLSRGCLVLAVNNGKIIYEKDAAGSKLTHELLQKCDSIKLDDMSTDSTSPSISCQLSESGEISSFDIKEGNSSKTTSTFDSLDNDESRVDEIKDHTSSESEEMSLDVDPVNEHESSVGCSSMATQESADRRPGWLLLRRTVLNQKMILSHVKSKASVVKWVMRLPSRYYSSSVVHTDHRRAKSDVSVKSVFDEEVDVMAPLSPATVFEELPKELLSLLENYSSVCRLFSYKELLQATSNFTPANIIGKGGTCKVYRGCLTDGKELAFKALRCSDNLMDDFISEIEIITNLHHRNILSLYGFCVENHHLVLVYDFLSRGSLDENLHGIKGDKIDVGWADRFKIAIGVAEGLDYLHNDSSREPVIHRDIKSSNILLSDDFEPQISDFGLAQWLSSSRQSSKSTDCSDLAGTFGYCSSSPGRYLAPEYFMYGKVDAKIDIYAFGVVLLELLSGRKPVCTSRPKGEESLVMWAKPILLVENFDQVVDPSLGNNYNIDEMERMCLAASLCISQASHSRPSAALVLKLLKGETEVIEWARSEMRASMASEDSDDESVLLHSNIQSHINLALLDMEEDDELSTSSIDQSANFLTSNTSLEDYLKARCGRSSSF</sequence>
<dbReference type="PROSITE" id="PS50011">
    <property type="entry name" value="PROTEIN_KINASE_DOM"/>
    <property type="match status" value="1"/>
</dbReference>
<reference evidence="3 4" key="1">
    <citation type="journal article" date="2021" name="Hortic Res">
        <title>Chromosome-scale assembly of the Dendrobium chrysotoxum genome enhances the understanding of orchid evolution.</title>
        <authorList>
            <person name="Zhang Y."/>
            <person name="Zhang G.Q."/>
            <person name="Zhang D."/>
            <person name="Liu X.D."/>
            <person name="Xu X.Y."/>
            <person name="Sun W.H."/>
            <person name="Yu X."/>
            <person name="Zhu X."/>
            <person name="Wang Z.W."/>
            <person name="Zhao X."/>
            <person name="Zhong W.Y."/>
            <person name="Chen H."/>
            <person name="Yin W.L."/>
            <person name="Huang T."/>
            <person name="Niu S.C."/>
            <person name="Liu Z.J."/>
        </authorList>
    </citation>
    <scope>NUCLEOTIDE SEQUENCE [LARGE SCALE GENOMIC DNA]</scope>
    <source>
        <strain evidence="3">Lindl</strain>
    </source>
</reference>
<dbReference type="GO" id="GO:0004672">
    <property type="term" value="F:protein kinase activity"/>
    <property type="evidence" value="ECO:0007669"/>
    <property type="project" value="InterPro"/>
</dbReference>
<dbReference type="EMBL" id="JAGFBR010000002">
    <property type="protein sequence ID" value="KAH0469456.1"/>
    <property type="molecule type" value="Genomic_DNA"/>
</dbReference>
<dbReference type="InterPro" id="IPR011009">
    <property type="entry name" value="Kinase-like_dom_sf"/>
</dbReference>
<dbReference type="PROSITE" id="PS00108">
    <property type="entry name" value="PROTEIN_KINASE_ST"/>
    <property type="match status" value="1"/>
</dbReference>
<feature type="domain" description="Protein kinase" evidence="2">
    <location>
        <begin position="374"/>
        <end position="664"/>
    </location>
</feature>
<dbReference type="SUPFAM" id="SSF56112">
    <property type="entry name" value="Protein kinase-like (PK-like)"/>
    <property type="match status" value="1"/>
</dbReference>
<keyword evidence="4" id="KW-1185">Reference proteome</keyword>
<evidence type="ECO:0000313" key="3">
    <source>
        <dbReference type="EMBL" id="KAH0469456.1"/>
    </source>
</evidence>
<organism evidence="3 4">
    <name type="scientific">Dendrobium chrysotoxum</name>
    <name type="common">Orchid</name>
    <dbReference type="NCBI Taxonomy" id="161865"/>
    <lineage>
        <taxon>Eukaryota</taxon>
        <taxon>Viridiplantae</taxon>
        <taxon>Streptophyta</taxon>
        <taxon>Embryophyta</taxon>
        <taxon>Tracheophyta</taxon>
        <taxon>Spermatophyta</taxon>
        <taxon>Magnoliopsida</taxon>
        <taxon>Liliopsida</taxon>
        <taxon>Asparagales</taxon>
        <taxon>Orchidaceae</taxon>
        <taxon>Epidendroideae</taxon>
        <taxon>Malaxideae</taxon>
        <taxon>Dendrobiinae</taxon>
        <taxon>Dendrobium</taxon>
    </lineage>
</organism>
<dbReference type="InterPro" id="IPR008271">
    <property type="entry name" value="Ser/Thr_kinase_AS"/>
</dbReference>
<dbReference type="FunFam" id="3.40.50.620:FF:000177">
    <property type="entry name" value="probable receptor-like serine/threonine-protein kinase At5g57670"/>
    <property type="match status" value="1"/>
</dbReference>
<protein>
    <recommendedName>
        <fullName evidence="2">Protein kinase domain-containing protein</fullName>
    </recommendedName>
</protein>
<dbReference type="Proteomes" id="UP000775213">
    <property type="component" value="Unassembled WGS sequence"/>
</dbReference>
<gene>
    <name evidence="3" type="ORF">IEQ34_001014</name>
</gene>
<dbReference type="CDD" id="cd00293">
    <property type="entry name" value="USP-like"/>
    <property type="match status" value="1"/>
</dbReference>
<dbReference type="PANTHER" id="PTHR47987:SF5">
    <property type="entry name" value="PROTEIN KINASE DOMAIN-CONTAINING PROTEIN"/>
    <property type="match status" value="1"/>
</dbReference>
<dbReference type="FunFam" id="1.10.510.10:FF:000284">
    <property type="entry name" value="Putative receptor-like serine/threonine-protein kinase"/>
    <property type="match status" value="1"/>
</dbReference>
<dbReference type="AlphaFoldDB" id="A0AAV7HK73"/>